<organism evidence="8 9">
    <name type="scientific">Paramicrosporidium saccamoebae</name>
    <dbReference type="NCBI Taxonomy" id="1246581"/>
    <lineage>
        <taxon>Eukaryota</taxon>
        <taxon>Fungi</taxon>
        <taxon>Fungi incertae sedis</taxon>
        <taxon>Cryptomycota</taxon>
        <taxon>Cryptomycota incertae sedis</taxon>
        <taxon>Paramicrosporidium</taxon>
    </lineage>
</organism>
<dbReference type="CDD" id="cd04096">
    <property type="entry name" value="eEF2_snRNP_like_C"/>
    <property type="match status" value="1"/>
</dbReference>
<protein>
    <recommendedName>
        <fullName evidence="5">Elongation factor-like 1</fullName>
    </recommendedName>
</protein>
<feature type="coiled-coil region" evidence="6">
    <location>
        <begin position="187"/>
        <end position="214"/>
    </location>
</feature>
<dbReference type="OrthoDB" id="364892at2759"/>
<dbReference type="Pfam" id="PF14492">
    <property type="entry name" value="EFG_III"/>
    <property type="match status" value="1"/>
</dbReference>
<reference evidence="8 9" key="1">
    <citation type="submission" date="2016-10" db="EMBL/GenBank/DDBJ databases">
        <title>The genome of Paramicrosporidium saccamoebae is the missing link in understanding Cryptomycota and Microsporidia evolution.</title>
        <authorList>
            <person name="Quandt C.A."/>
            <person name="Beaudet D."/>
            <person name="Corsaro D."/>
            <person name="Michel R."/>
            <person name="Corradi N."/>
            <person name="James T."/>
        </authorList>
    </citation>
    <scope>NUCLEOTIDE SEQUENCE [LARGE SCALE GENOMIC DNA]</scope>
    <source>
        <strain evidence="8 9">KSL3</strain>
    </source>
</reference>
<dbReference type="NCBIfam" id="TIGR00231">
    <property type="entry name" value="small_GTP"/>
    <property type="match status" value="1"/>
</dbReference>
<dbReference type="Gene3D" id="3.30.70.870">
    <property type="entry name" value="Elongation Factor G (Translational Gtpase), domain 3"/>
    <property type="match status" value="1"/>
</dbReference>
<evidence type="ECO:0000256" key="1">
    <source>
        <dbReference type="ARBA" id="ARBA00022517"/>
    </source>
</evidence>
<dbReference type="Proteomes" id="UP000240830">
    <property type="component" value="Unassembled WGS sequence"/>
</dbReference>
<keyword evidence="2" id="KW-0547">Nucleotide-binding</keyword>
<dbReference type="GO" id="GO:1990904">
    <property type="term" value="C:ribonucleoprotein complex"/>
    <property type="evidence" value="ECO:0007669"/>
    <property type="project" value="TreeGrafter"/>
</dbReference>
<dbReference type="InterPro" id="IPR041095">
    <property type="entry name" value="EFG_II"/>
</dbReference>
<proteinExistence type="predicted"/>
<keyword evidence="9" id="KW-1185">Reference proteome</keyword>
<dbReference type="InterPro" id="IPR035647">
    <property type="entry name" value="EFG_III/V"/>
</dbReference>
<dbReference type="PRINTS" id="PR00315">
    <property type="entry name" value="ELONGATNFCT"/>
</dbReference>
<dbReference type="GO" id="GO:0005829">
    <property type="term" value="C:cytosol"/>
    <property type="evidence" value="ECO:0007669"/>
    <property type="project" value="TreeGrafter"/>
</dbReference>
<dbReference type="EMBL" id="MTSL01000101">
    <property type="protein sequence ID" value="PJF18806.1"/>
    <property type="molecule type" value="Genomic_DNA"/>
</dbReference>
<dbReference type="Gene3D" id="3.30.70.240">
    <property type="match status" value="1"/>
</dbReference>
<dbReference type="SUPFAM" id="SSF50447">
    <property type="entry name" value="Translation proteins"/>
    <property type="match status" value="1"/>
</dbReference>
<dbReference type="FunFam" id="3.30.70.870:FF:000002">
    <property type="entry name" value="Translation elongation factor 2"/>
    <property type="match status" value="1"/>
</dbReference>
<evidence type="ECO:0000313" key="8">
    <source>
        <dbReference type="EMBL" id="PJF18806.1"/>
    </source>
</evidence>
<dbReference type="Gene3D" id="3.30.230.10">
    <property type="match status" value="1"/>
</dbReference>
<dbReference type="STRING" id="1246581.A0A2H9TM40"/>
<dbReference type="PROSITE" id="PS51722">
    <property type="entry name" value="G_TR_2"/>
    <property type="match status" value="1"/>
</dbReference>
<name>A0A2H9TM40_9FUNG</name>
<evidence type="ECO:0000256" key="4">
    <source>
        <dbReference type="ARBA" id="ARBA00023134"/>
    </source>
</evidence>
<evidence type="ECO:0000256" key="2">
    <source>
        <dbReference type="ARBA" id="ARBA00022741"/>
    </source>
</evidence>
<keyword evidence="6" id="KW-0175">Coiled coil</keyword>
<dbReference type="InterPro" id="IPR005225">
    <property type="entry name" value="Small_GTP-bd"/>
</dbReference>
<keyword evidence="3" id="KW-0378">Hydrolase</keyword>
<dbReference type="GO" id="GO:0003924">
    <property type="term" value="F:GTPase activity"/>
    <property type="evidence" value="ECO:0007669"/>
    <property type="project" value="InterPro"/>
</dbReference>
<dbReference type="AlphaFoldDB" id="A0A2H9TM40"/>
<dbReference type="GO" id="GO:0043022">
    <property type="term" value="F:ribosome binding"/>
    <property type="evidence" value="ECO:0007669"/>
    <property type="project" value="TreeGrafter"/>
</dbReference>
<dbReference type="SUPFAM" id="SSF54980">
    <property type="entry name" value="EF-G C-terminal domain-like"/>
    <property type="match status" value="2"/>
</dbReference>
<feature type="domain" description="Tr-type G" evidence="7">
    <location>
        <begin position="33"/>
        <end position="370"/>
    </location>
</feature>
<sequence length="975" mass="108571">MSFSRVSSPSGTPVMGSLRVNRALIEPVLAHPKRIRNVCILAHVDHGKTTLTDTLLASNGIISFKQAGSLRYMDSREDEQQRGITMQASAITLLYDAPISPDNVQRHAINLIDSPGHVDFSRQVVTAARLVDGCLVLVDAVEGICTQTMAVLRQAKRERLTPCLVINKIDRLVTELKMSTADAANWLFRLLEQVNAAQATLKEDEEETEEALDDALGTANTNVFDPLVGNVIFASSTDGWACTIEQFVQIYSQKLDMKASALRQTLWGEFYFDAKTKKVLPKKAAEPQGLTKTMFAQFVLDAIWAVYDASVLNWNESKIEKISSQTRAKLSARELKAKDGKAVLRSVLGQWLPLAETVFNVIIKHIPSPLESNRIRLSSIIKNNDQLPTASRAIIDKLASPEHPEEAPMVAFVSKFFSVTMQKGRSSGMPSRNPSVEDLAEAMFNLDASSEESTEKLVGMARIFHGTLSVGQKIYILEPKHLPGKNRQVTEIVISELFLLMGRDLEPVDQVHTGTIFGIGGIGQYIKKSATLSSDPDCPLLETPRGEIAPIVQVAVRPAQLENLAEVVAGLELLCQADPCAETFLQEENGEHILATAGELHLEQCLKDLSEKYTKTGVDIIVSSPMVPYRETISCEKSRNEDLWKVHVGFSDSVREDDGMITLTTIEGNCRIGARAMPIPESLLDYIVQHRQILKEIARLELEELHKIEDEIRAILDSYFSPKNIWAFGPRREGPNMLMCSTRFCSTDPGTFFVPGTDLKPFQSSILTGFQVITEKGPLAHEPMMGVAFLVETFELIDLPDDEEERCRARTQLAAQLISLSRTLFEASFLFWSPRMMLAVYRCAIQTTAEMLGKVYSALGRRHGRVLDEEYHEGTGFFTVNSLLPVAESFGFADDLRGRTAGVAIPQLMFAGFETLPEDPYWIPVTEEELEDYGSHGDGLDNLAMRHLIKIRERKGLFIERRVVQFAEKQRTLKK</sequence>
<evidence type="ECO:0000256" key="3">
    <source>
        <dbReference type="ARBA" id="ARBA00022801"/>
    </source>
</evidence>
<dbReference type="CDD" id="cd01681">
    <property type="entry name" value="aeEF2_snRNP_like_IV"/>
    <property type="match status" value="1"/>
</dbReference>
<dbReference type="PANTHER" id="PTHR42908:SF3">
    <property type="entry name" value="ELONGATION FACTOR-LIKE GTPASE 1"/>
    <property type="match status" value="1"/>
</dbReference>
<dbReference type="FunFam" id="3.30.70.240:FF:000006">
    <property type="entry name" value="Elongation factor like GTPase 1"/>
    <property type="match status" value="1"/>
</dbReference>
<dbReference type="Gene3D" id="3.40.50.300">
    <property type="entry name" value="P-loop containing nucleotide triphosphate hydrolases"/>
    <property type="match status" value="1"/>
</dbReference>
<keyword evidence="1" id="KW-0690">Ribosome biogenesis</keyword>
<dbReference type="InterPro" id="IPR020568">
    <property type="entry name" value="Ribosomal_Su5_D2-typ_SF"/>
</dbReference>
<keyword evidence="4" id="KW-0342">GTP-binding</keyword>
<dbReference type="PANTHER" id="PTHR42908">
    <property type="entry name" value="TRANSLATION ELONGATION FACTOR-RELATED"/>
    <property type="match status" value="1"/>
</dbReference>
<dbReference type="GO" id="GO:0005525">
    <property type="term" value="F:GTP binding"/>
    <property type="evidence" value="ECO:0007669"/>
    <property type="project" value="UniProtKB-KW"/>
</dbReference>
<dbReference type="InterPro" id="IPR027417">
    <property type="entry name" value="P-loop_NTPase"/>
</dbReference>
<dbReference type="SUPFAM" id="SSF54211">
    <property type="entry name" value="Ribosomal protein S5 domain 2-like"/>
    <property type="match status" value="1"/>
</dbReference>
<evidence type="ECO:0000313" key="9">
    <source>
        <dbReference type="Proteomes" id="UP000240830"/>
    </source>
</evidence>
<accession>A0A2H9TM40</accession>
<dbReference type="InterPro" id="IPR014721">
    <property type="entry name" value="Ribsml_uS5_D2-typ_fold_subgr"/>
</dbReference>
<dbReference type="SMART" id="SM00838">
    <property type="entry name" value="EFG_C"/>
    <property type="match status" value="1"/>
</dbReference>
<dbReference type="Pfam" id="PF00009">
    <property type="entry name" value="GTP_EFTU"/>
    <property type="match status" value="1"/>
</dbReference>
<evidence type="ECO:0000259" key="7">
    <source>
        <dbReference type="PROSITE" id="PS51722"/>
    </source>
</evidence>
<dbReference type="InterPro" id="IPR000640">
    <property type="entry name" value="EFG_V-like"/>
</dbReference>
<comment type="caution">
    <text evidence="8">The sequence shown here is derived from an EMBL/GenBank/DDBJ whole genome shotgun (WGS) entry which is preliminary data.</text>
</comment>
<dbReference type="Gene3D" id="3.90.1430.10">
    <property type="entry name" value="Yeast translation eEF2 (G' domain)"/>
    <property type="match status" value="1"/>
</dbReference>
<evidence type="ECO:0000256" key="6">
    <source>
        <dbReference type="SAM" id="Coils"/>
    </source>
</evidence>
<dbReference type="GO" id="GO:0042256">
    <property type="term" value="P:cytosolic ribosome assembly"/>
    <property type="evidence" value="ECO:0007669"/>
    <property type="project" value="TreeGrafter"/>
</dbReference>
<dbReference type="InterPro" id="IPR009000">
    <property type="entry name" value="Transl_B-barrel_sf"/>
</dbReference>
<gene>
    <name evidence="8" type="ORF">PSACC_01365</name>
</gene>
<dbReference type="SUPFAM" id="SSF52540">
    <property type="entry name" value="P-loop containing nucleoside triphosphate hydrolases"/>
    <property type="match status" value="1"/>
</dbReference>
<dbReference type="Pfam" id="PF00679">
    <property type="entry name" value="EFG_C"/>
    <property type="match status" value="1"/>
</dbReference>
<dbReference type="InterPro" id="IPR000795">
    <property type="entry name" value="T_Tr_GTP-bd_dom"/>
</dbReference>
<evidence type="ECO:0000256" key="5">
    <source>
        <dbReference type="ARBA" id="ARBA00081809"/>
    </source>
</evidence>
<dbReference type="Gene3D" id="2.40.30.10">
    <property type="entry name" value="Translation factors"/>
    <property type="match status" value="1"/>
</dbReference>